<reference evidence="1" key="1">
    <citation type="submission" date="2020-07" db="EMBL/GenBank/DDBJ databases">
        <title>Complete genome sequence of Burkholderia cenocepacia myophage Magia.</title>
        <authorList>
            <person name="Gafford-Gaby D."/>
            <person name="Yao G.W."/>
            <person name="Hernandez I."/>
            <person name="Clark J."/>
            <person name="Gonzalez C."/>
            <person name="Gill J."/>
            <person name="Liu M."/>
        </authorList>
    </citation>
    <scope>NUCLEOTIDE SEQUENCE</scope>
</reference>
<evidence type="ECO:0000313" key="1">
    <source>
        <dbReference type="EMBL" id="QPB08709.1"/>
    </source>
</evidence>
<keyword evidence="2" id="KW-1185">Reference proteome</keyword>
<dbReference type="EMBL" id="MT701587">
    <property type="protein sequence ID" value="QPB08709.1"/>
    <property type="molecule type" value="Genomic_DNA"/>
</dbReference>
<protein>
    <submittedName>
        <fullName evidence="1">Uncharacterized protein</fullName>
    </submittedName>
</protein>
<dbReference type="Proteomes" id="UP000663664">
    <property type="component" value="Segment"/>
</dbReference>
<sequence length="58" mass="6295">MSNYAVVQDGKVVNIVVWDGDETAWQPPEGCQAVELSEDEIVEIGDEYSEPGVESSHG</sequence>
<gene>
    <name evidence="1" type="ORF">CPT_Magia_027</name>
</gene>
<organism evidence="1 2">
    <name type="scientific">Burkholderia phage Magia</name>
    <dbReference type="NCBI Taxonomy" id="2767577"/>
    <lineage>
        <taxon>Viruses</taxon>
        <taxon>Duplodnaviria</taxon>
        <taxon>Heunggongvirae</taxon>
        <taxon>Uroviricota</taxon>
        <taxon>Caudoviricetes</taxon>
        <taxon>Magiavirus</taxon>
        <taxon>Magiavirus magia</taxon>
    </lineage>
</organism>
<proteinExistence type="predicted"/>
<name>A0A873WBQ7_9CAUD</name>
<accession>A0A873WBQ7</accession>
<evidence type="ECO:0000313" key="2">
    <source>
        <dbReference type="Proteomes" id="UP000663664"/>
    </source>
</evidence>